<organism evidence="1 2">
    <name type="scientific">Zophobas morio</name>
    <dbReference type="NCBI Taxonomy" id="2755281"/>
    <lineage>
        <taxon>Eukaryota</taxon>
        <taxon>Metazoa</taxon>
        <taxon>Ecdysozoa</taxon>
        <taxon>Arthropoda</taxon>
        <taxon>Hexapoda</taxon>
        <taxon>Insecta</taxon>
        <taxon>Pterygota</taxon>
        <taxon>Neoptera</taxon>
        <taxon>Endopterygota</taxon>
        <taxon>Coleoptera</taxon>
        <taxon>Polyphaga</taxon>
        <taxon>Cucujiformia</taxon>
        <taxon>Tenebrionidae</taxon>
        <taxon>Zophobas</taxon>
    </lineage>
</organism>
<reference evidence="1" key="1">
    <citation type="journal article" date="2023" name="G3 (Bethesda)">
        <title>Whole genome assemblies of Zophobas morio and Tenebrio molitor.</title>
        <authorList>
            <person name="Kaur S."/>
            <person name="Stinson S.A."/>
            <person name="diCenzo G.C."/>
        </authorList>
    </citation>
    <scope>NUCLEOTIDE SEQUENCE</scope>
    <source>
        <strain evidence="1">QUZm001</strain>
    </source>
</reference>
<gene>
    <name evidence="1" type="ORF">Zmor_023841</name>
</gene>
<name>A0AA38HZ13_9CUCU</name>
<dbReference type="AlphaFoldDB" id="A0AA38HZ13"/>
<accession>A0AA38HZ13</accession>
<keyword evidence="2" id="KW-1185">Reference proteome</keyword>
<dbReference type="Proteomes" id="UP001168821">
    <property type="component" value="Unassembled WGS sequence"/>
</dbReference>
<proteinExistence type="predicted"/>
<evidence type="ECO:0000313" key="2">
    <source>
        <dbReference type="Proteomes" id="UP001168821"/>
    </source>
</evidence>
<sequence>MFEVDKKCDSRPHLKIEAYGHSLVALVDIEASISVIGENGLYLVELFSLHVYKSGTEGVNTAEGRMQKIKGYVPWPISVDGTCKVMKFWLIP</sequence>
<dbReference type="EMBL" id="JALNTZ010000007">
    <property type="protein sequence ID" value="KAJ3646246.1"/>
    <property type="molecule type" value="Genomic_DNA"/>
</dbReference>
<protein>
    <submittedName>
        <fullName evidence="1">Uncharacterized protein</fullName>
    </submittedName>
</protein>
<evidence type="ECO:0000313" key="1">
    <source>
        <dbReference type="EMBL" id="KAJ3646246.1"/>
    </source>
</evidence>
<comment type="caution">
    <text evidence="1">The sequence shown here is derived from an EMBL/GenBank/DDBJ whole genome shotgun (WGS) entry which is preliminary data.</text>
</comment>